<evidence type="ECO:0000256" key="1">
    <source>
        <dbReference type="SAM" id="MobiDB-lite"/>
    </source>
</evidence>
<dbReference type="Proteomes" id="UP001500665">
    <property type="component" value="Unassembled WGS sequence"/>
</dbReference>
<accession>A0ABN1RH86</accession>
<feature type="region of interest" description="Disordered" evidence="1">
    <location>
        <begin position="1"/>
        <end position="23"/>
    </location>
</feature>
<reference evidence="2 3" key="1">
    <citation type="journal article" date="2019" name="Int. J. Syst. Evol. Microbiol.">
        <title>The Global Catalogue of Microorganisms (GCM) 10K type strain sequencing project: providing services to taxonomists for standard genome sequencing and annotation.</title>
        <authorList>
            <consortium name="The Broad Institute Genomics Platform"/>
            <consortium name="The Broad Institute Genome Sequencing Center for Infectious Disease"/>
            <person name="Wu L."/>
            <person name="Ma J."/>
        </authorList>
    </citation>
    <scope>NUCLEOTIDE SEQUENCE [LARGE SCALE GENOMIC DNA]</scope>
    <source>
        <strain evidence="2 3">JCM 10696</strain>
    </source>
</reference>
<sequence>MSRAKRRDRHGRGLRGPLAPPEVPISLTRSEKFDDLVREEVQRIVAPWSERLAGVEFAVEDVPQPDPDETRVPLSATRTVDGTPRVVVFRRPVESRAGASGQGERELVRLIRDLVVEEVAALLGVPPEEVEP</sequence>
<organism evidence="2 3">
    <name type="scientific">Actinocorallia libanotica</name>
    <dbReference type="NCBI Taxonomy" id="46162"/>
    <lineage>
        <taxon>Bacteria</taxon>
        <taxon>Bacillati</taxon>
        <taxon>Actinomycetota</taxon>
        <taxon>Actinomycetes</taxon>
        <taxon>Streptosporangiales</taxon>
        <taxon>Thermomonosporaceae</taxon>
        <taxon>Actinocorallia</taxon>
    </lineage>
</organism>
<feature type="compositionally biased region" description="Basic residues" evidence="1">
    <location>
        <begin position="1"/>
        <end position="13"/>
    </location>
</feature>
<dbReference type="Gene3D" id="3.30.2010.20">
    <property type="match status" value="1"/>
</dbReference>
<dbReference type="EMBL" id="BAAAHH010000019">
    <property type="protein sequence ID" value="GAA0957223.1"/>
    <property type="molecule type" value="Genomic_DNA"/>
</dbReference>
<keyword evidence="3" id="KW-1185">Reference proteome</keyword>
<dbReference type="Pfam" id="PF06262">
    <property type="entry name" value="Zincin_1"/>
    <property type="match status" value="1"/>
</dbReference>
<dbReference type="CDD" id="cd12954">
    <property type="entry name" value="MMP_TTHA0227_like_1"/>
    <property type="match status" value="1"/>
</dbReference>
<evidence type="ECO:0000313" key="3">
    <source>
        <dbReference type="Proteomes" id="UP001500665"/>
    </source>
</evidence>
<evidence type="ECO:0000313" key="2">
    <source>
        <dbReference type="EMBL" id="GAA0957223.1"/>
    </source>
</evidence>
<protein>
    <submittedName>
        <fullName evidence="2">Metallopeptidase family protein</fullName>
    </submittedName>
</protein>
<dbReference type="InterPro" id="IPR038555">
    <property type="entry name" value="Zincin_1_sf"/>
</dbReference>
<dbReference type="InterPro" id="IPR010428">
    <property type="entry name" value="Zincin_1"/>
</dbReference>
<dbReference type="RefSeq" id="WP_344242806.1">
    <property type="nucleotide sequence ID" value="NZ_BAAAHH010000019.1"/>
</dbReference>
<comment type="caution">
    <text evidence="2">The sequence shown here is derived from an EMBL/GenBank/DDBJ whole genome shotgun (WGS) entry which is preliminary data.</text>
</comment>
<name>A0ABN1RH86_9ACTN</name>
<dbReference type="SUPFAM" id="SSF55486">
    <property type="entry name" value="Metalloproteases ('zincins'), catalytic domain"/>
    <property type="match status" value="1"/>
</dbReference>
<proteinExistence type="predicted"/>
<gene>
    <name evidence="2" type="ORF">GCM10009550_44270</name>
</gene>